<keyword evidence="2" id="KW-1185">Reference proteome</keyword>
<gene>
    <name evidence="1" type="ORF">DERYTH_LOCUS27382</name>
</gene>
<comment type="caution">
    <text evidence="1">The sequence shown here is derived from an EMBL/GenBank/DDBJ whole genome shotgun (WGS) entry which is preliminary data.</text>
</comment>
<accession>A0A9N9KCB2</accession>
<feature type="non-terminal residue" evidence="1">
    <location>
        <position position="1"/>
    </location>
</feature>
<reference evidence="1" key="1">
    <citation type="submission" date="2021-06" db="EMBL/GenBank/DDBJ databases">
        <authorList>
            <person name="Kallberg Y."/>
            <person name="Tangrot J."/>
            <person name="Rosling A."/>
        </authorList>
    </citation>
    <scope>NUCLEOTIDE SEQUENCE</scope>
    <source>
        <strain evidence="1">MA453B</strain>
    </source>
</reference>
<dbReference type="Proteomes" id="UP000789405">
    <property type="component" value="Unassembled WGS sequence"/>
</dbReference>
<evidence type="ECO:0000313" key="1">
    <source>
        <dbReference type="EMBL" id="CAG8822850.1"/>
    </source>
</evidence>
<sequence length="89" mass="10438">GKHVLKNTKVIDKWKNENGRDRAIGYAGVCAKCYSVDCALKGKEDQPRTVQFLRSYKHRMYRIKQTKRSINPLDTKLWIDQDGITTYLY</sequence>
<dbReference type="AlphaFoldDB" id="A0A9N9KCB2"/>
<name>A0A9N9KCB2_9GLOM</name>
<organism evidence="1 2">
    <name type="scientific">Dentiscutata erythropus</name>
    <dbReference type="NCBI Taxonomy" id="1348616"/>
    <lineage>
        <taxon>Eukaryota</taxon>
        <taxon>Fungi</taxon>
        <taxon>Fungi incertae sedis</taxon>
        <taxon>Mucoromycota</taxon>
        <taxon>Glomeromycotina</taxon>
        <taxon>Glomeromycetes</taxon>
        <taxon>Diversisporales</taxon>
        <taxon>Gigasporaceae</taxon>
        <taxon>Dentiscutata</taxon>
    </lineage>
</organism>
<dbReference type="OrthoDB" id="2382798at2759"/>
<dbReference type="EMBL" id="CAJVPY010062689">
    <property type="protein sequence ID" value="CAG8822850.1"/>
    <property type="molecule type" value="Genomic_DNA"/>
</dbReference>
<proteinExistence type="predicted"/>
<protein>
    <submittedName>
        <fullName evidence="1">24522_t:CDS:1</fullName>
    </submittedName>
</protein>
<feature type="non-terminal residue" evidence="1">
    <location>
        <position position="89"/>
    </location>
</feature>
<evidence type="ECO:0000313" key="2">
    <source>
        <dbReference type="Proteomes" id="UP000789405"/>
    </source>
</evidence>